<evidence type="ECO:0000313" key="1">
    <source>
        <dbReference type="EMBL" id="GFZ14408.1"/>
    </source>
</evidence>
<protein>
    <submittedName>
        <fullName evidence="1">Uncharacterized protein</fullName>
    </submittedName>
</protein>
<sequence>MDTPCEPQPGLGLAIGLRLIQVGLDSSNWRLESLSAAAAWVCMARRALGNTTGRYPSPKLSVQSGLVVRSVPASCPSLVWVYHSAINVGDTRLSLVRLRARLSSCAKVLCPYLGLVWCGCAIEWLPCACVLLVLGGTNLPSRATIPNQPAAERGDGALLSYFYVGVCQLYPFAVDMLMQILDKPFRAKDLLHVYTVVQPKKELVNPFYKVGNFEMGMMAFDHSRDIIEVCLIPVDLDLPISISISISSSNSEHLDDLARARPPFVGEAQDVGLSLVVVDTMRVRNLKKKTMLATDPIIIVPLVIQSLNAQLTRSWSLLRRMALERAVMLPNTVATLSERDFGYNEKSVSDTACLVSLKGNGNLGSYGRTVGLAKEVQKEDEQLRIQAEEGQALAGRCRSTKDRFGCQFCIPEGNPAWTKSTPAPKFPKSSPPYSPMVLPGFNELEYLNRPEESEDAADVTGSLITEATNLIEEAGMVSLEESMEGVTKVIVKDASQDPLADI</sequence>
<dbReference type="AlphaFoldDB" id="A0A7J0GUE4"/>
<accession>A0A7J0GUE4</accession>
<comment type="caution">
    <text evidence="1">The sequence shown here is derived from an EMBL/GenBank/DDBJ whole genome shotgun (WGS) entry which is preliminary data.</text>
</comment>
<name>A0A7J0GUE4_9ERIC</name>
<proteinExistence type="predicted"/>
<keyword evidence="2" id="KW-1185">Reference proteome</keyword>
<evidence type="ECO:0000313" key="2">
    <source>
        <dbReference type="Proteomes" id="UP000585474"/>
    </source>
</evidence>
<dbReference type="EMBL" id="BJWL01000024">
    <property type="protein sequence ID" value="GFZ14408.1"/>
    <property type="molecule type" value="Genomic_DNA"/>
</dbReference>
<organism evidence="1 2">
    <name type="scientific">Actinidia rufa</name>
    <dbReference type="NCBI Taxonomy" id="165716"/>
    <lineage>
        <taxon>Eukaryota</taxon>
        <taxon>Viridiplantae</taxon>
        <taxon>Streptophyta</taxon>
        <taxon>Embryophyta</taxon>
        <taxon>Tracheophyta</taxon>
        <taxon>Spermatophyta</taxon>
        <taxon>Magnoliopsida</taxon>
        <taxon>eudicotyledons</taxon>
        <taxon>Gunneridae</taxon>
        <taxon>Pentapetalae</taxon>
        <taxon>asterids</taxon>
        <taxon>Ericales</taxon>
        <taxon>Actinidiaceae</taxon>
        <taxon>Actinidia</taxon>
    </lineage>
</organism>
<gene>
    <name evidence="1" type="ORF">Acr_24g0005980</name>
</gene>
<reference evidence="1 2" key="1">
    <citation type="submission" date="2019-07" db="EMBL/GenBank/DDBJ databases">
        <title>De Novo Assembly of kiwifruit Actinidia rufa.</title>
        <authorList>
            <person name="Sugita-Konishi S."/>
            <person name="Sato K."/>
            <person name="Mori E."/>
            <person name="Abe Y."/>
            <person name="Kisaki G."/>
            <person name="Hamano K."/>
            <person name="Suezawa K."/>
            <person name="Otani M."/>
            <person name="Fukuda T."/>
            <person name="Manabe T."/>
            <person name="Gomi K."/>
            <person name="Tabuchi M."/>
            <person name="Akimitsu K."/>
            <person name="Kataoka I."/>
        </authorList>
    </citation>
    <scope>NUCLEOTIDE SEQUENCE [LARGE SCALE GENOMIC DNA]</scope>
    <source>
        <strain evidence="2">cv. Fuchu</strain>
    </source>
</reference>
<dbReference type="Proteomes" id="UP000585474">
    <property type="component" value="Unassembled WGS sequence"/>
</dbReference>